<organism evidence="1 2">
    <name type="scientific">Hymenobacter artigasi</name>
    <dbReference type="NCBI Taxonomy" id="2719616"/>
    <lineage>
        <taxon>Bacteria</taxon>
        <taxon>Pseudomonadati</taxon>
        <taxon>Bacteroidota</taxon>
        <taxon>Cytophagia</taxon>
        <taxon>Cytophagales</taxon>
        <taxon>Hymenobacteraceae</taxon>
        <taxon>Hymenobacter</taxon>
    </lineage>
</organism>
<evidence type="ECO:0008006" key="3">
    <source>
        <dbReference type="Google" id="ProtNLM"/>
    </source>
</evidence>
<accession>A0ABX1HJQ7</accession>
<proteinExistence type="predicted"/>
<sequence length="143" mass="16061">MSCQVAKPTFCPTEIVVNYQGPTDKPISPLVFTMQESNSKSLHVASAFDYRRTVIVSRNEFEIIGKTIEKFNNVASDTKATADIQSFGVLIAESCKQRSYGTYGRNNSIRFLLNLLETTEKFRPEVKAPAKEFITSTRNRLGN</sequence>
<dbReference type="EMBL" id="JAAVTK010000005">
    <property type="protein sequence ID" value="NKI89387.1"/>
    <property type="molecule type" value="Genomic_DNA"/>
</dbReference>
<name>A0ABX1HJQ7_9BACT</name>
<evidence type="ECO:0000313" key="1">
    <source>
        <dbReference type="EMBL" id="NKI89387.1"/>
    </source>
</evidence>
<reference evidence="1 2" key="1">
    <citation type="submission" date="2020-03" db="EMBL/GenBank/DDBJ databases">
        <title>Genomic Encyclopedia of Type Strains, Phase IV (KMG-V): Genome sequencing to study the core and pangenomes of soil and plant-associated prokaryotes.</title>
        <authorList>
            <person name="Whitman W."/>
        </authorList>
    </citation>
    <scope>NUCLEOTIDE SEQUENCE [LARGE SCALE GENOMIC DNA]</scope>
    <source>
        <strain evidence="1 2">1B</strain>
    </source>
</reference>
<dbReference type="Proteomes" id="UP000717634">
    <property type="component" value="Unassembled WGS sequence"/>
</dbReference>
<dbReference type="RefSeq" id="WP_168673028.1">
    <property type="nucleotide sequence ID" value="NZ_JAAVTK010000005.1"/>
</dbReference>
<gene>
    <name evidence="1" type="ORF">HBN54_001985</name>
</gene>
<keyword evidence="2" id="KW-1185">Reference proteome</keyword>
<evidence type="ECO:0000313" key="2">
    <source>
        <dbReference type="Proteomes" id="UP000717634"/>
    </source>
</evidence>
<comment type="caution">
    <text evidence="1">The sequence shown here is derived from an EMBL/GenBank/DDBJ whole genome shotgun (WGS) entry which is preliminary data.</text>
</comment>
<protein>
    <recommendedName>
        <fullName evidence="3">DUF4476 domain-containing protein</fullName>
    </recommendedName>
</protein>